<dbReference type="AlphaFoldDB" id="A0AA88WZR3"/>
<dbReference type="PANTHER" id="PTHR13068">
    <property type="entry name" value="CGI-12 PROTEIN-RELATED"/>
    <property type="match status" value="1"/>
</dbReference>
<evidence type="ECO:0000256" key="1">
    <source>
        <dbReference type="ARBA" id="ARBA00007692"/>
    </source>
</evidence>
<keyword evidence="2" id="KW-0806">Transcription termination</keyword>
<dbReference type="FunFam" id="1.25.70.10:FF:000001">
    <property type="entry name" value="Mitochondrial transcription termination factor-like"/>
    <property type="match status" value="1"/>
</dbReference>
<evidence type="ECO:0000256" key="3">
    <source>
        <dbReference type="ARBA" id="ARBA00022946"/>
    </source>
</evidence>
<dbReference type="Pfam" id="PF02536">
    <property type="entry name" value="mTERF"/>
    <property type="match status" value="1"/>
</dbReference>
<comment type="similarity">
    <text evidence="1">Belongs to the mTERF family.</text>
</comment>
<accession>A0AA88WZR3</accession>
<keyword evidence="5" id="KW-1185">Reference proteome</keyword>
<comment type="caution">
    <text evidence="4">The sequence shown here is derived from an EMBL/GenBank/DDBJ whole genome shotgun (WGS) entry which is preliminary data.</text>
</comment>
<evidence type="ECO:0000313" key="4">
    <source>
        <dbReference type="EMBL" id="KAK3036474.1"/>
    </source>
</evidence>
<name>A0AA88WZR3_9ASTE</name>
<reference evidence="4" key="1">
    <citation type="submission" date="2022-12" db="EMBL/GenBank/DDBJ databases">
        <title>Draft genome assemblies for two species of Escallonia (Escalloniales).</title>
        <authorList>
            <person name="Chanderbali A."/>
            <person name="Dervinis C."/>
            <person name="Anghel I."/>
            <person name="Soltis D."/>
            <person name="Soltis P."/>
            <person name="Zapata F."/>
        </authorList>
    </citation>
    <scope>NUCLEOTIDE SEQUENCE</scope>
    <source>
        <strain evidence="4">UCBG64.0493</strain>
        <tissue evidence="4">Leaf</tissue>
    </source>
</reference>
<organism evidence="4 5">
    <name type="scientific">Escallonia herrerae</name>
    <dbReference type="NCBI Taxonomy" id="1293975"/>
    <lineage>
        <taxon>Eukaryota</taxon>
        <taxon>Viridiplantae</taxon>
        <taxon>Streptophyta</taxon>
        <taxon>Embryophyta</taxon>
        <taxon>Tracheophyta</taxon>
        <taxon>Spermatophyta</taxon>
        <taxon>Magnoliopsida</taxon>
        <taxon>eudicotyledons</taxon>
        <taxon>Gunneridae</taxon>
        <taxon>Pentapetalae</taxon>
        <taxon>asterids</taxon>
        <taxon>campanulids</taxon>
        <taxon>Escalloniales</taxon>
        <taxon>Escalloniaceae</taxon>
        <taxon>Escallonia</taxon>
    </lineage>
</organism>
<gene>
    <name evidence="4" type="ORF">RJ639_030073</name>
</gene>
<dbReference type="InterPro" id="IPR003690">
    <property type="entry name" value="MTERF"/>
</dbReference>
<evidence type="ECO:0000256" key="2">
    <source>
        <dbReference type="ARBA" id="ARBA00022472"/>
    </source>
</evidence>
<dbReference type="EMBL" id="JAVXUP010000148">
    <property type="protein sequence ID" value="KAK3036474.1"/>
    <property type="molecule type" value="Genomic_DNA"/>
</dbReference>
<dbReference type="SMART" id="SM00733">
    <property type="entry name" value="Mterf"/>
    <property type="match status" value="5"/>
</dbReference>
<dbReference type="Gene3D" id="1.25.70.10">
    <property type="entry name" value="Transcription termination factor 3, mitochondrial"/>
    <property type="match status" value="1"/>
</dbReference>
<dbReference type="PANTHER" id="PTHR13068:SF236">
    <property type="entry name" value="OS02G0749800 PROTEIN"/>
    <property type="match status" value="1"/>
</dbReference>
<dbReference type="Proteomes" id="UP001188597">
    <property type="component" value="Unassembled WGS sequence"/>
</dbReference>
<keyword evidence="3" id="KW-0809">Transit peptide</keyword>
<keyword evidence="2" id="KW-0805">Transcription regulation</keyword>
<keyword evidence="2" id="KW-0804">Transcription</keyword>
<dbReference type="GO" id="GO:0003676">
    <property type="term" value="F:nucleic acid binding"/>
    <property type="evidence" value="ECO:0007669"/>
    <property type="project" value="InterPro"/>
</dbReference>
<protein>
    <submittedName>
        <fullName evidence="4">Uncharacterized protein</fullName>
    </submittedName>
</protein>
<dbReference type="InterPro" id="IPR038538">
    <property type="entry name" value="MTERF_sf"/>
</dbReference>
<dbReference type="GO" id="GO:0006353">
    <property type="term" value="P:DNA-templated transcription termination"/>
    <property type="evidence" value="ECO:0007669"/>
    <property type="project" value="UniProtKB-KW"/>
</dbReference>
<proteinExistence type="inferred from homology"/>
<evidence type="ECO:0000313" key="5">
    <source>
        <dbReference type="Proteomes" id="UP001188597"/>
    </source>
</evidence>
<sequence length="361" mass="41350">MGFKIKPSLSQDQSLTLSYLTKSCGFSLQSAKRAISAYKITIKSRKKPDAVRELLSSHGLSETRILTLFVKCPRLITVDPEKTLRPKLDFFISLGVLGPDLHKILFLHWELFIRSLKNQIIPLLNFLKSYVGSNENLNKVLKRSTKVFSAKIEELMVPNIETLRAHDVPDSQIRKLIMINASSLNANRDRFSRAVNEATGMGFDPTTRKFVLTVFTLLRISKPLWAKKKEALMSFGWTESEFDSAFEEQPILMLLSEKKIRDMMDLFVNKIGLKALDVARCPNVVLTSLEKRIIPRYSVLQGLMSKGLIKENFNMVWVFNMNKKRFEVSFVTKYKNVAPEVMKAYEDQVGKDKFLQVTIES</sequence>